<keyword evidence="3" id="KW-1185">Reference proteome</keyword>
<dbReference type="Proteomes" id="UP000007796">
    <property type="component" value="Unassembled WGS sequence"/>
</dbReference>
<dbReference type="RefSeq" id="XP_014172019.1">
    <property type="nucleotide sequence ID" value="XM_014316544.1"/>
</dbReference>
<dbReference type="OrthoDB" id="5395975at2759"/>
<dbReference type="HOGENOM" id="CLU_031892_1_1_1"/>
<dbReference type="InParanoid" id="F0XIG7"/>
<evidence type="ECO:0000313" key="3">
    <source>
        <dbReference type="Proteomes" id="UP000007796"/>
    </source>
</evidence>
<organism evidence="3">
    <name type="scientific">Grosmannia clavigera (strain kw1407 / UAMH 11150)</name>
    <name type="common">Blue stain fungus</name>
    <name type="synonym">Graphiocladiella clavigera</name>
    <dbReference type="NCBI Taxonomy" id="655863"/>
    <lineage>
        <taxon>Eukaryota</taxon>
        <taxon>Fungi</taxon>
        <taxon>Dikarya</taxon>
        <taxon>Ascomycota</taxon>
        <taxon>Pezizomycotina</taxon>
        <taxon>Sordariomycetes</taxon>
        <taxon>Sordariomycetidae</taxon>
        <taxon>Ophiostomatales</taxon>
        <taxon>Ophiostomataceae</taxon>
        <taxon>Leptographium</taxon>
    </lineage>
</organism>
<gene>
    <name evidence="2" type="ORF">CMQ_5898</name>
</gene>
<dbReference type="eggNOG" id="ENOG502S7U4">
    <property type="taxonomic scope" value="Eukaryota"/>
</dbReference>
<dbReference type="AlphaFoldDB" id="F0XIG7"/>
<dbReference type="EMBL" id="GL629771">
    <property type="protein sequence ID" value="EFX02537.1"/>
    <property type="molecule type" value="Genomic_DNA"/>
</dbReference>
<proteinExistence type="predicted"/>
<feature type="compositionally biased region" description="Polar residues" evidence="1">
    <location>
        <begin position="181"/>
        <end position="192"/>
    </location>
</feature>
<accession>F0XIG7</accession>
<dbReference type="GeneID" id="25979270"/>
<name>F0XIG7_GROCL</name>
<evidence type="ECO:0000313" key="2">
    <source>
        <dbReference type="EMBL" id="EFX02537.1"/>
    </source>
</evidence>
<protein>
    <submittedName>
        <fullName evidence="2">Uncharacterized protein</fullName>
    </submittedName>
</protein>
<feature type="compositionally biased region" description="Basic and acidic residues" evidence="1">
    <location>
        <begin position="121"/>
        <end position="134"/>
    </location>
</feature>
<sequence length="431" mass="47508">MTWPETEVLVHISAPSKASDDVRYHCLAQAYLDFGAARRLDNIVAPQHKRINAPVQAVSLGDTPGLRDQFRPRTSYVSPNVVIPDSQPDALKKTPASRISLNNSFGSLHDTFISDSQDGSIHGKDTSPTEEHSPDLSLIRKAPNKRKSSLSRSFTHQLTFAKRVANARRGAPGTHYAFEPQNETQSSGWEDNPSSAIVDFSSALELTSSLTENIPSSLPDELERIPATSSPIVYGRAHRSDADETAASAAKDTSARKSMQSVLLMSSSQPVRESYHTSLRILPPEPALSCAHLDVAALVTDELAKLAHDLDLARRYRPSEPAVRVLRPFERGFWKVNTSSWTAKSRHETWEFLAKYVGQGSAGWGVWCSRDEEPHAWLRLHCFAAVAGHTYLLLYAASKQVQDMEVAWLDALGTPVIVVSPKKRRRTASGI</sequence>
<reference evidence="2 3" key="1">
    <citation type="journal article" date="2011" name="Proc. Natl. Acad. Sci. U.S.A.">
        <title>Genome and transcriptome analyses of the mountain pine beetle-fungal symbiont Grosmannia clavigera, a lodgepole pine pathogen.</title>
        <authorList>
            <person name="DiGuistini S."/>
            <person name="Wang Y."/>
            <person name="Liao N.Y."/>
            <person name="Taylor G."/>
            <person name="Tanguay P."/>
            <person name="Feau N."/>
            <person name="Henrissat B."/>
            <person name="Chan S.K."/>
            <person name="Hesse-Orce U."/>
            <person name="Alamouti S.M."/>
            <person name="Tsui C.K.M."/>
            <person name="Docking R.T."/>
            <person name="Levasseur A."/>
            <person name="Haridas S."/>
            <person name="Robertson G."/>
            <person name="Birol I."/>
            <person name="Holt R.A."/>
            <person name="Marra M.A."/>
            <person name="Hamelin R.C."/>
            <person name="Hirst M."/>
            <person name="Jones S.J.M."/>
            <person name="Bohlmann J."/>
            <person name="Breuil C."/>
        </authorList>
    </citation>
    <scope>NUCLEOTIDE SEQUENCE [LARGE SCALE GENOMIC DNA]</scope>
    <source>
        <strain evidence="3">kw1407 / UAMH 11150</strain>
    </source>
</reference>
<feature type="region of interest" description="Disordered" evidence="1">
    <location>
        <begin position="112"/>
        <end position="152"/>
    </location>
</feature>
<evidence type="ECO:0000256" key="1">
    <source>
        <dbReference type="SAM" id="MobiDB-lite"/>
    </source>
</evidence>
<feature type="region of interest" description="Disordered" evidence="1">
    <location>
        <begin position="172"/>
        <end position="192"/>
    </location>
</feature>
<dbReference type="STRING" id="655863.F0XIG7"/>